<comment type="caution">
    <text evidence="2">The sequence shown here is derived from an EMBL/GenBank/DDBJ whole genome shotgun (WGS) entry which is preliminary data.</text>
</comment>
<keyword evidence="3" id="KW-1185">Reference proteome</keyword>
<reference evidence="2 3" key="1">
    <citation type="submission" date="2018-03" db="EMBL/GenBank/DDBJ databases">
        <title>Genome sequence of Clostridium luticellarii DSM 29923.</title>
        <authorList>
            <person name="Poehlein A."/>
            <person name="Daniel R."/>
        </authorList>
    </citation>
    <scope>NUCLEOTIDE SEQUENCE [LARGE SCALE GENOMIC DNA]</scope>
    <source>
        <strain evidence="2 3">DSM 29923</strain>
    </source>
</reference>
<dbReference type="RefSeq" id="WP_242977478.1">
    <property type="nucleotide sequence ID" value="NZ_PVXP01000009.1"/>
</dbReference>
<name>A0A2T0BPZ8_9CLOT</name>
<evidence type="ECO:0000313" key="2">
    <source>
        <dbReference type="EMBL" id="PRR85948.1"/>
    </source>
</evidence>
<evidence type="ECO:0000313" key="3">
    <source>
        <dbReference type="Proteomes" id="UP000237798"/>
    </source>
</evidence>
<proteinExistence type="predicted"/>
<sequence length="579" mass="64379">MAYPDSIDKFIDKLNKLDNNTYVIEEKVEVTNGVYEGELEHDNISLPSINVYTGSKLTGTKIENVIVSTPSLTPWKNTIKIFSTVSPVYISYQTQGDTVEAEDINKVQDSVVNTQTEVDRYKDSNDNRVTDAENRISTVENNKAEKTYVDTELNKRYLKSETYTKTETDQRIQLVVDAAPEALDTLKEIADSLNNDPDFAATITTALSKKVDKVDGKQLSTEDYTSEEKDKLAGIEDNANKYVHPTTHPGSMITEDSTHRWTTDTEKSNWNDANSKKHTHNNLSILQSITQALIDAWNSAVDHISDTVKHITSAERTLWNTVSNKVNKSGDTITGQLKIQGAAADRPLVIRGISGATSGTDDTPGELYLNYDSDKAIHIGTTINIDPINKSINAKSDDSGKLNGQDASYYAQKSHTHDDRYYTESESDNKFATKDELEGAGYGDMLKSVYDKDNDGVVDKAEDSNTVGGKSPDDYYARRGELSPSTDFNTILKPGCYKVQMSNWDSAVNSPNSAYDGLYSFGLLVVHRSSVTEEDRVLQVYYPHRANQIPVRRMLNSGGWQSWSKIVKGSVTWNDLKGV</sequence>
<gene>
    <name evidence="2" type="ORF">CLLU_09760</name>
</gene>
<dbReference type="AlphaFoldDB" id="A0A2T0BPZ8"/>
<evidence type="ECO:0000256" key="1">
    <source>
        <dbReference type="SAM" id="MobiDB-lite"/>
    </source>
</evidence>
<organism evidence="2 3">
    <name type="scientific">Clostridium luticellarii</name>
    <dbReference type="NCBI Taxonomy" id="1691940"/>
    <lineage>
        <taxon>Bacteria</taxon>
        <taxon>Bacillati</taxon>
        <taxon>Bacillota</taxon>
        <taxon>Clostridia</taxon>
        <taxon>Eubacteriales</taxon>
        <taxon>Clostridiaceae</taxon>
        <taxon>Clostridium</taxon>
    </lineage>
</organism>
<dbReference type="CDD" id="cd19958">
    <property type="entry name" value="pyocin_knob"/>
    <property type="match status" value="1"/>
</dbReference>
<feature type="region of interest" description="Disordered" evidence="1">
    <location>
        <begin position="456"/>
        <end position="476"/>
    </location>
</feature>
<dbReference type="Proteomes" id="UP000237798">
    <property type="component" value="Unassembled WGS sequence"/>
</dbReference>
<protein>
    <submittedName>
        <fullName evidence="2">Uncharacterized protein</fullName>
    </submittedName>
</protein>
<accession>A0A2T0BPZ8</accession>
<dbReference type="EMBL" id="PVXP01000009">
    <property type="protein sequence ID" value="PRR85948.1"/>
    <property type="molecule type" value="Genomic_DNA"/>
</dbReference>